<proteinExistence type="predicted"/>
<feature type="region of interest" description="Disordered" evidence="1">
    <location>
        <begin position="24"/>
        <end position="70"/>
    </location>
</feature>
<reference evidence="2 3" key="1">
    <citation type="submission" date="2019-10" db="EMBL/GenBank/DDBJ databases">
        <title>WGS of Leuconostoc mesenteroides.</title>
        <authorList>
            <person name="Melo Bolivar J."/>
            <person name="Marino-Ramirez L."/>
            <person name="Villamil Diaz L.M."/>
        </authorList>
    </citation>
    <scope>NUCLEOTIDE SEQUENCE [LARGE SCALE GENOMIC DNA]</scope>
    <source>
        <strain evidence="2 3">M11</strain>
    </source>
</reference>
<feature type="compositionally biased region" description="Basic and acidic residues" evidence="1">
    <location>
        <begin position="52"/>
        <end position="67"/>
    </location>
</feature>
<dbReference type="Proteomes" id="UP000469952">
    <property type="component" value="Unassembled WGS sequence"/>
</dbReference>
<dbReference type="AlphaFoldDB" id="A0A843Z1V8"/>
<dbReference type="Pfam" id="PF06810">
    <property type="entry name" value="Phage_scaffold"/>
    <property type="match status" value="1"/>
</dbReference>
<gene>
    <name evidence="2" type="ORF">GFV13_08530</name>
</gene>
<dbReference type="InterPro" id="IPR009636">
    <property type="entry name" value="SCAF"/>
</dbReference>
<feature type="region of interest" description="Disordered" evidence="1">
    <location>
        <begin position="160"/>
        <end position="179"/>
    </location>
</feature>
<feature type="compositionally biased region" description="Basic and acidic residues" evidence="1">
    <location>
        <begin position="24"/>
        <end position="34"/>
    </location>
</feature>
<organism evidence="2 3">
    <name type="scientific">Leuconostoc mesenteroides</name>
    <dbReference type="NCBI Taxonomy" id="1245"/>
    <lineage>
        <taxon>Bacteria</taxon>
        <taxon>Bacillati</taxon>
        <taxon>Bacillota</taxon>
        <taxon>Bacilli</taxon>
        <taxon>Lactobacillales</taxon>
        <taxon>Lactobacillaceae</taxon>
        <taxon>Leuconostoc</taxon>
    </lineage>
</organism>
<evidence type="ECO:0000313" key="3">
    <source>
        <dbReference type="Proteomes" id="UP000469952"/>
    </source>
</evidence>
<sequence>MNRDTLQKFGLSDEQVNQVMAEHGKDLEKSKGVESELEQLKQQNTDLTSQITERDKQLKELSSKADGNEELQTQIKALQDQNKQAKTDYETNIATLKRDGAIELALREAKAKNPKAVKALLNGDNITIDDDGVHGLKEQLEQLQESDGYLFTAEQEGAKPGVKITGSGNPSGGSNEVPKLSELSYKQALELKSSNPEVYEQAIAQNKGE</sequence>
<feature type="compositionally biased region" description="Polar residues" evidence="1">
    <location>
        <begin position="40"/>
        <end position="51"/>
    </location>
</feature>
<dbReference type="EMBL" id="WIPA01000014">
    <property type="protein sequence ID" value="MQR27304.1"/>
    <property type="molecule type" value="Genomic_DNA"/>
</dbReference>
<accession>A0A843Z1V8</accession>
<evidence type="ECO:0000256" key="1">
    <source>
        <dbReference type="SAM" id="MobiDB-lite"/>
    </source>
</evidence>
<evidence type="ECO:0000313" key="2">
    <source>
        <dbReference type="EMBL" id="MQR27304.1"/>
    </source>
</evidence>
<comment type="caution">
    <text evidence="2">The sequence shown here is derived from an EMBL/GenBank/DDBJ whole genome shotgun (WGS) entry which is preliminary data.</text>
</comment>
<protein>
    <submittedName>
        <fullName evidence="2">Scaffolding protein</fullName>
    </submittedName>
</protein>
<dbReference type="RefSeq" id="WP_153245461.1">
    <property type="nucleotide sequence ID" value="NZ_WIPA01000014.1"/>
</dbReference>
<name>A0A843Z1V8_LEUME</name>